<keyword evidence="2" id="KW-0472">Membrane</keyword>
<name>A0AAW4X6Q5_LIMRT</name>
<keyword evidence="2" id="KW-0812">Transmembrane</keyword>
<evidence type="ECO:0000313" key="3">
    <source>
        <dbReference type="EMBL" id="MCC4478079.1"/>
    </source>
</evidence>
<dbReference type="RefSeq" id="WP_228340543.1">
    <property type="nucleotide sequence ID" value="NZ_JAJGWA010000077.1"/>
</dbReference>
<keyword evidence="2" id="KW-1133">Transmembrane helix</keyword>
<evidence type="ECO:0008006" key="5">
    <source>
        <dbReference type="Google" id="ProtNLM"/>
    </source>
</evidence>
<evidence type="ECO:0000256" key="2">
    <source>
        <dbReference type="SAM" id="Phobius"/>
    </source>
</evidence>
<reference evidence="3" key="1">
    <citation type="submission" date="2021-10" db="EMBL/GenBank/DDBJ databases">
        <title>Evolutionary history and lifestyle of the vertebrate symbiont Limosilactobacillus reuteri.</title>
        <authorList>
            <person name="Zheng J."/>
            <person name="Li F."/>
            <person name="Gaenzle M."/>
            <person name="Walter J."/>
        </authorList>
    </citation>
    <scope>NUCLEOTIDE SEQUENCE</scope>
    <source>
        <strain evidence="3">GQ_1_3_1</strain>
    </source>
</reference>
<evidence type="ECO:0000256" key="1">
    <source>
        <dbReference type="SAM" id="MobiDB-lite"/>
    </source>
</evidence>
<feature type="compositionally biased region" description="Polar residues" evidence="1">
    <location>
        <begin position="111"/>
        <end position="125"/>
    </location>
</feature>
<accession>A0AAW4X6Q5</accession>
<feature type="transmembrane region" description="Helical" evidence="2">
    <location>
        <begin position="6"/>
        <end position="25"/>
    </location>
</feature>
<sequence length="145" mass="15545">MSTIINAIPTYILTAVISAVFYFALKQSQTFIHAKVIHAKTETSRAAWSYAAQLADNAVASLVGKDMAGHEKFRQATDIVQQALQKQGIKNIDLNAIEILVQSAYEKSTLTPTVDPTSQQAQSTKPAAVVSAGQAPAIDPMKGEE</sequence>
<dbReference type="EMBL" id="JAJGWB010000134">
    <property type="protein sequence ID" value="MCC4478079.1"/>
    <property type="molecule type" value="Genomic_DNA"/>
</dbReference>
<feature type="region of interest" description="Disordered" evidence="1">
    <location>
        <begin position="111"/>
        <end position="145"/>
    </location>
</feature>
<gene>
    <name evidence="3" type="ORF">LMB76_07600</name>
</gene>
<comment type="caution">
    <text evidence="3">The sequence shown here is derived from an EMBL/GenBank/DDBJ whole genome shotgun (WGS) entry which is preliminary data.</text>
</comment>
<dbReference type="Proteomes" id="UP001198026">
    <property type="component" value="Unassembled WGS sequence"/>
</dbReference>
<dbReference type="AlphaFoldDB" id="A0AAW4X6Q5"/>
<evidence type="ECO:0000313" key="4">
    <source>
        <dbReference type="Proteomes" id="UP001198026"/>
    </source>
</evidence>
<proteinExistence type="predicted"/>
<protein>
    <recommendedName>
        <fullName evidence="5">Phage holin</fullName>
    </recommendedName>
</protein>
<organism evidence="3 4">
    <name type="scientific">Limosilactobacillus reuteri</name>
    <name type="common">Lactobacillus reuteri</name>
    <dbReference type="NCBI Taxonomy" id="1598"/>
    <lineage>
        <taxon>Bacteria</taxon>
        <taxon>Bacillati</taxon>
        <taxon>Bacillota</taxon>
        <taxon>Bacilli</taxon>
        <taxon>Lactobacillales</taxon>
        <taxon>Lactobacillaceae</taxon>
        <taxon>Limosilactobacillus</taxon>
    </lineage>
</organism>